<evidence type="ECO:0000256" key="2">
    <source>
        <dbReference type="ARBA" id="ARBA00022643"/>
    </source>
</evidence>
<sequence length="185" mass="20417">MGNIRVAVCVGSLRKESINRRLALAVARLAPKEFSFEHVRIDDLPLYNQDFDGDYPLEGTRVKQQVATADALLFVTPEYNRSIPGVLKNAIDIASRPWGTNSFAGKPGAVIGTSVGTAGTALSQQHLRNVLAYLDVPLLAQPEVFIHFKDDLIDAEGHIANEGTQKFLQGFVDRYVAWVKRFHQG</sequence>
<comment type="caution">
    <text evidence="4">The sequence shown here is derived from an EMBL/GenBank/DDBJ whole genome shotgun (WGS) entry which is preliminary data.</text>
</comment>
<dbReference type="InterPro" id="IPR050712">
    <property type="entry name" value="NAD(P)H-dep_reductase"/>
</dbReference>
<evidence type="ECO:0000256" key="1">
    <source>
        <dbReference type="ARBA" id="ARBA00001917"/>
    </source>
</evidence>
<name>A0A369UL16_9GAMM</name>
<keyword evidence="5" id="KW-1185">Reference proteome</keyword>
<gene>
    <name evidence="4" type="ORF">DVJ77_12155</name>
</gene>
<evidence type="ECO:0000259" key="3">
    <source>
        <dbReference type="Pfam" id="PF03358"/>
    </source>
</evidence>
<keyword evidence="2" id="KW-0288">FMN</keyword>
<dbReference type="OrthoDB" id="9812295at2"/>
<keyword evidence="2" id="KW-0285">Flavoprotein</keyword>
<dbReference type="PANTHER" id="PTHR30543">
    <property type="entry name" value="CHROMATE REDUCTASE"/>
    <property type="match status" value="1"/>
</dbReference>
<dbReference type="Proteomes" id="UP000253782">
    <property type="component" value="Unassembled WGS sequence"/>
</dbReference>
<proteinExistence type="predicted"/>
<reference evidence="4 5" key="1">
    <citation type="submission" date="2018-07" db="EMBL/GenBank/DDBJ databases">
        <title>Dyella tabacisoli L4-6T, whole genome shotgun sequence.</title>
        <authorList>
            <person name="Zhou X.-K."/>
            <person name="Li W.-J."/>
            <person name="Duan Y.-Q."/>
        </authorList>
    </citation>
    <scope>NUCLEOTIDE SEQUENCE [LARGE SCALE GENOMIC DNA]</scope>
    <source>
        <strain evidence="4 5">L4-6</strain>
    </source>
</reference>
<dbReference type="InterPro" id="IPR005025">
    <property type="entry name" value="FMN_Rdtase-like_dom"/>
</dbReference>
<protein>
    <submittedName>
        <fullName evidence="4">NAD(P)H-dependent oxidoreductase</fullName>
    </submittedName>
</protein>
<dbReference type="Gene3D" id="3.40.50.360">
    <property type="match status" value="1"/>
</dbReference>
<dbReference type="RefSeq" id="WP_114845797.1">
    <property type="nucleotide sequence ID" value="NZ_JBHSPE010000020.1"/>
</dbReference>
<evidence type="ECO:0000313" key="4">
    <source>
        <dbReference type="EMBL" id="RDD81454.1"/>
    </source>
</evidence>
<organism evidence="4 5">
    <name type="scientific">Dyella tabacisoli</name>
    <dbReference type="NCBI Taxonomy" id="2282381"/>
    <lineage>
        <taxon>Bacteria</taxon>
        <taxon>Pseudomonadati</taxon>
        <taxon>Pseudomonadota</taxon>
        <taxon>Gammaproteobacteria</taxon>
        <taxon>Lysobacterales</taxon>
        <taxon>Rhodanobacteraceae</taxon>
        <taxon>Dyella</taxon>
    </lineage>
</organism>
<dbReference type="Pfam" id="PF03358">
    <property type="entry name" value="FMN_red"/>
    <property type="match status" value="1"/>
</dbReference>
<dbReference type="GO" id="GO:0010181">
    <property type="term" value="F:FMN binding"/>
    <property type="evidence" value="ECO:0007669"/>
    <property type="project" value="TreeGrafter"/>
</dbReference>
<dbReference type="GO" id="GO:0016491">
    <property type="term" value="F:oxidoreductase activity"/>
    <property type="evidence" value="ECO:0007669"/>
    <property type="project" value="InterPro"/>
</dbReference>
<dbReference type="SUPFAM" id="SSF52218">
    <property type="entry name" value="Flavoproteins"/>
    <property type="match status" value="1"/>
</dbReference>
<comment type="cofactor">
    <cofactor evidence="1">
        <name>FMN</name>
        <dbReference type="ChEBI" id="CHEBI:58210"/>
    </cofactor>
</comment>
<evidence type="ECO:0000313" key="5">
    <source>
        <dbReference type="Proteomes" id="UP000253782"/>
    </source>
</evidence>
<dbReference type="GO" id="GO:0005829">
    <property type="term" value="C:cytosol"/>
    <property type="evidence" value="ECO:0007669"/>
    <property type="project" value="TreeGrafter"/>
</dbReference>
<feature type="domain" description="NADPH-dependent FMN reductase-like" evidence="3">
    <location>
        <begin position="5"/>
        <end position="148"/>
    </location>
</feature>
<accession>A0A369UL16</accession>
<dbReference type="EMBL" id="QQAH01000010">
    <property type="protein sequence ID" value="RDD81454.1"/>
    <property type="molecule type" value="Genomic_DNA"/>
</dbReference>
<dbReference type="AlphaFoldDB" id="A0A369UL16"/>
<dbReference type="InterPro" id="IPR029039">
    <property type="entry name" value="Flavoprotein-like_sf"/>
</dbReference>
<dbReference type="PANTHER" id="PTHR30543:SF21">
    <property type="entry name" value="NAD(P)H-DEPENDENT FMN REDUCTASE LOT6"/>
    <property type="match status" value="1"/>
</dbReference>